<keyword evidence="9" id="KW-1185">Reference proteome</keyword>
<evidence type="ECO:0000256" key="1">
    <source>
        <dbReference type="ARBA" id="ARBA00004123"/>
    </source>
</evidence>
<keyword evidence="3" id="KW-0805">Transcription regulation</keyword>
<dbReference type="Pfam" id="PF10524">
    <property type="entry name" value="NfI_DNAbd_pre-N"/>
    <property type="match status" value="1"/>
</dbReference>
<dbReference type="InterPro" id="IPR003619">
    <property type="entry name" value="MAD_homology1_Dwarfin-type"/>
</dbReference>
<dbReference type="PANTHER" id="PTHR11492">
    <property type="entry name" value="NUCLEAR FACTOR I"/>
    <property type="match status" value="1"/>
</dbReference>
<evidence type="ECO:0000313" key="10">
    <source>
        <dbReference type="RefSeq" id="XP_065657522.1"/>
    </source>
</evidence>
<protein>
    <submittedName>
        <fullName evidence="10">Nuclear factor 1 B-type</fullName>
    </submittedName>
</protein>
<keyword evidence="7" id="KW-0539">Nucleus</keyword>
<dbReference type="InterPro" id="IPR019548">
    <property type="entry name" value="CTF/NFI_DNA-bd_N"/>
</dbReference>
<sequence length="474" mass="54350">MYPMYSSFTCQEEFHPFVEACFPKLKLEFAYFWLHYQARKRRFIKKNERSMRMDEMFKMRREIEDQPIEEKQRWAHNLLKKLKKDIKPESRDEFIKAMKGFESGCVISNPDQKQKMRRIDCLRQADKVWRLDLVMMILFHGAPLESTDGERLSKISKCKEPLLCVNPSHIGLVAKELDLFISKNLYQADSAPGPNMLLSGVVSETDFDQYSNLQDIPSPPYSRSIQIAQPVNIRCTPRVHPYQCQKSTVSDSKITTYERDGAGYSDTDSGVSTPPKVKVEYSSLSPGDAFSSNSMVFTKNQLYQQEQVQNLYQQHINKMISEGDKLGLIDVYHRTQLHSNSVFPWQLSAASSNFHQTNDLSNQLHTFPNFNDANNYSSLAFNSHQSMLRTFSDKRMNTNSMEQNVQDCNATCNNANSTESYDGQSQSNGLYSQAFGDITDGSFTGEQHLCANGFGSSNMMQNYPVTVDNQIYLN</sequence>
<evidence type="ECO:0000256" key="2">
    <source>
        <dbReference type="ARBA" id="ARBA00022705"/>
    </source>
</evidence>
<dbReference type="RefSeq" id="XP_065657522.1">
    <property type="nucleotide sequence ID" value="XM_065801450.1"/>
</dbReference>
<dbReference type="SMART" id="SM00523">
    <property type="entry name" value="DWA"/>
    <property type="match status" value="1"/>
</dbReference>
<evidence type="ECO:0000256" key="4">
    <source>
        <dbReference type="ARBA" id="ARBA00023125"/>
    </source>
</evidence>
<dbReference type="GeneID" id="100211197"/>
<dbReference type="Proteomes" id="UP001652625">
    <property type="component" value="Chromosome 07"/>
</dbReference>
<keyword evidence="2" id="KW-0235">DNA replication</keyword>
<dbReference type="Pfam" id="PF03165">
    <property type="entry name" value="MH1"/>
    <property type="match status" value="1"/>
</dbReference>
<evidence type="ECO:0000256" key="6">
    <source>
        <dbReference type="ARBA" id="ARBA00023163"/>
    </source>
</evidence>
<evidence type="ECO:0000256" key="3">
    <source>
        <dbReference type="ARBA" id="ARBA00023015"/>
    </source>
</evidence>
<organism evidence="9 10">
    <name type="scientific">Hydra vulgaris</name>
    <name type="common">Hydra</name>
    <name type="synonym">Hydra attenuata</name>
    <dbReference type="NCBI Taxonomy" id="6087"/>
    <lineage>
        <taxon>Eukaryota</taxon>
        <taxon>Metazoa</taxon>
        <taxon>Cnidaria</taxon>
        <taxon>Hydrozoa</taxon>
        <taxon>Hydroidolina</taxon>
        <taxon>Anthoathecata</taxon>
        <taxon>Aplanulata</taxon>
        <taxon>Hydridae</taxon>
        <taxon>Hydra</taxon>
    </lineage>
</organism>
<dbReference type="InterPro" id="IPR000647">
    <property type="entry name" value="CTF/NFI"/>
</dbReference>
<dbReference type="PROSITE" id="PS51080">
    <property type="entry name" value="CTF_NFI_2"/>
    <property type="match status" value="1"/>
</dbReference>
<evidence type="ECO:0000313" key="9">
    <source>
        <dbReference type="Proteomes" id="UP001652625"/>
    </source>
</evidence>
<evidence type="ECO:0000256" key="5">
    <source>
        <dbReference type="ARBA" id="ARBA00023159"/>
    </source>
</evidence>
<keyword evidence="5" id="KW-0010">Activator</keyword>
<name>A0ABM4C7E1_HYDVU</name>
<dbReference type="InterPro" id="IPR020604">
    <property type="entry name" value="CTF/NFI_DNA-bd-dom"/>
</dbReference>
<dbReference type="PANTHER" id="PTHR11492:SF2">
    <property type="entry name" value="NUCLEAR FACTOR 1 C-TYPE"/>
    <property type="match status" value="1"/>
</dbReference>
<keyword evidence="4" id="KW-0238">DNA-binding</keyword>
<reference evidence="10" key="1">
    <citation type="submission" date="2025-08" db="UniProtKB">
        <authorList>
            <consortium name="RefSeq"/>
        </authorList>
    </citation>
    <scope>IDENTIFICATION</scope>
</reference>
<proteinExistence type="predicted"/>
<comment type="subcellular location">
    <subcellularLocation>
        <location evidence="1">Nucleus</location>
    </subcellularLocation>
</comment>
<evidence type="ECO:0000259" key="8">
    <source>
        <dbReference type="PROSITE" id="PS51080"/>
    </source>
</evidence>
<keyword evidence="6" id="KW-0804">Transcription</keyword>
<feature type="domain" description="CTF/NF-I" evidence="8">
    <location>
        <begin position="5"/>
        <end position="196"/>
    </location>
</feature>
<accession>A0ABM4C7E1</accession>
<evidence type="ECO:0000256" key="7">
    <source>
        <dbReference type="ARBA" id="ARBA00023242"/>
    </source>
</evidence>
<gene>
    <name evidence="10" type="primary">LOC100211197</name>
</gene>